<organism evidence="2 3">
    <name type="scientific">Rotaria socialis</name>
    <dbReference type="NCBI Taxonomy" id="392032"/>
    <lineage>
        <taxon>Eukaryota</taxon>
        <taxon>Metazoa</taxon>
        <taxon>Spiralia</taxon>
        <taxon>Gnathifera</taxon>
        <taxon>Rotifera</taxon>
        <taxon>Eurotatoria</taxon>
        <taxon>Bdelloidea</taxon>
        <taxon>Philodinida</taxon>
        <taxon>Philodinidae</taxon>
        <taxon>Rotaria</taxon>
    </lineage>
</organism>
<sequence length="87" mass="10189">PDNFRTVRTNLPAAGVQGGLQEPFHRDRRRQRQDTYCQVTYRLRLQQGHWHEVPSRQDRLHRLQGKSKSSALQVSGRRAQRQDEGAN</sequence>
<reference evidence="2" key="1">
    <citation type="submission" date="2021-02" db="EMBL/GenBank/DDBJ databases">
        <authorList>
            <person name="Nowell W R."/>
        </authorList>
    </citation>
    <scope>NUCLEOTIDE SEQUENCE</scope>
</reference>
<accession>A0A821P3E8</accession>
<proteinExistence type="predicted"/>
<gene>
    <name evidence="2" type="ORF">UJA718_LOCUS41155</name>
</gene>
<feature type="non-terminal residue" evidence="2">
    <location>
        <position position="1"/>
    </location>
</feature>
<comment type="caution">
    <text evidence="2">The sequence shown here is derived from an EMBL/GenBank/DDBJ whole genome shotgun (WGS) entry which is preliminary data.</text>
</comment>
<protein>
    <submittedName>
        <fullName evidence="2">Uncharacterized protein</fullName>
    </submittedName>
</protein>
<feature type="compositionally biased region" description="Basic and acidic residues" evidence="1">
    <location>
        <begin position="50"/>
        <end position="61"/>
    </location>
</feature>
<evidence type="ECO:0000256" key="1">
    <source>
        <dbReference type="SAM" id="MobiDB-lite"/>
    </source>
</evidence>
<dbReference type="EMBL" id="CAJOBP010047721">
    <property type="protein sequence ID" value="CAF4798091.1"/>
    <property type="molecule type" value="Genomic_DNA"/>
</dbReference>
<dbReference type="Proteomes" id="UP000663873">
    <property type="component" value="Unassembled WGS sequence"/>
</dbReference>
<feature type="region of interest" description="Disordered" evidence="1">
    <location>
        <begin position="50"/>
        <end position="87"/>
    </location>
</feature>
<name>A0A821P3E8_9BILA</name>
<feature type="region of interest" description="Disordered" evidence="1">
    <location>
        <begin position="1"/>
        <end position="32"/>
    </location>
</feature>
<dbReference type="AlphaFoldDB" id="A0A821P3E8"/>
<keyword evidence="3" id="KW-1185">Reference proteome</keyword>
<evidence type="ECO:0000313" key="3">
    <source>
        <dbReference type="Proteomes" id="UP000663873"/>
    </source>
</evidence>
<evidence type="ECO:0000313" key="2">
    <source>
        <dbReference type="EMBL" id="CAF4798091.1"/>
    </source>
</evidence>